<reference evidence="1" key="1">
    <citation type="submission" date="2020-05" db="EMBL/GenBank/DDBJ databases">
        <title>WGS assembly of Panicum virgatum.</title>
        <authorList>
            <person name="Lovell J.T."/>
            <person name="Jenkins J."/>
            <person name="Shu S."/>
            <person name="Juenger T.E."/>
            <person name="Schmutz J."/>
        </authorList>
    </citation>
    <scope>NUCLEOTIDE SEQUENCE</scope>
    <source>
        <strain evidence="1">AP13</strain>
    </source>
</reference>
<dbReference type="AlphaFoldDB" id="A0A8T0P987"/>
<proteinExistence type="predicted"/>
<name>A0A8T0P987_PANVG</name>
<evidence type="ECO:0000313" key="2">
    <source>
        <dbReference type="Proteomes" id="UP000823388"/>
    </source>
</evidence>
<organism evidence="1 2">
    <name type="scientific">Panicum virgatum</name>
    <name type="common">Blackwell switchgrass</name>
    <dbReference type="NCBI Taxonomy" id="38727"/>
    <lineage>
        <taxon>Eukaryota</taxon>
        <taxon>Viridiplantae</taxon>
        <taxon>Streptophyta</taxon>
        <taxon>Embryophyta</taxon>
        <taxon>Tracheophyta</taxon>
        <taxon>Spermatophyta</taxon>
        <taxon>Magnoliopsida</taxon>
        <taxon>Liliopsida</taxon>
        <taxon>Poales</taxon>
        <taxon>Poaceae</taxon>
        <taxon>PACMAD clade</taxon>
        <taxon>Panicoideae</taxon>
        <taxon>Panicodae</taxon>
        <taxon>Paniceae</taxon>
        <taxon>Panicinae</taxon>
        <taxon>Panicum</taxon>
        <taxon>Panicum sect. Hiantes</taxon>
    </lineage>
</organism>
<accession>A0A8T0P987</accession>
<comment type="caution">
    <text evidence="1">The sequence shown here is derived from an EMBL/GenBank/DDBJ whole genome shotgun (WGS) entry which is preliminary data.</text>
</comment>
<dbReference type="Proteomes" id="UP000823388">
    <property type="component" value="Chromosome 8N"/>
</dbReference>
<keyword evidence="2" id="KW-1185">Reference proteome</keyword>
<protein>
    <submittedName>
        <fullName evidence="1">Uncharacterized protein</fullName>
    </submittedName>
</protein>
<sequence length="111" mass="12653">MDLGELGHQNQRCCWILSWNYPCLMEDKSKDGIIKPRTARPHLHSAWVISRAVRVLLPGPMPPSPVGAWSTLPESTTLSRGTCTGWILVLLHMMPIYPRRIRAIQRLEEVL</sequence>
<gene>
    <name evidence="1" type="ORF">PVAP13_8NG217000</name>
</gene>
<dbReference type="EMBL" id="CM029052">
    <property type="protein sequence ID" value="KAG2557199.1"/>
    <property type="molecule type" value="Genomic_DNA"/>
</dbReference>
<evidence type="ECO:0000313" key="1">
    <source>
        <dbReference type="EMBL" id="KAG2557199.1"/>
    </source>
</evidence>